<reference evidence="6" key="1">
    <citation type="journal article" date="2019" name="Emerg. Microbes Infect.">
        <title>Comprehensive subspecies identification of 175 nontuberculous mycobacteria species based on 7547 genomic profiles.</title>
        <authorList>
            <person name="Matsumoto Y."/>
            <person name="Kinjo T."/>
            <person name="Motooka D."/>
            <person name="Nabeya D."/>
            <person name="Jung N."/>
            <person name="Uechi K."/>
            <person name="Horii T."/>
            <person name="Iida T."/>
            <person name="Fujita J."/>
            <person name="Nakamura S."/>
        </authorList>
    </citation>
    <scope>NUCLEOTIDE SEQUENCE [LARGE SCALE GENOMIC DNA]</scope>
    <source>
        <strain evidence="6">JCM 13671</strain>
    </source>
</reference>
<feature type="compositionally biased region" description="Basic and acidic residues" evidence="4">
    <location>
        <begin position="1"/>
        <end position="11"/>
    </location>
</feature>
<keyword evidence="3" id="KW-0949">S-adenosyl-L-methionine</keyword>
<evidence type="ECO:0000313" key="7">
    <source>
        <dbReference type="Proteomes" id="UP000466931"/>
    </source>
</evidence>
<dbReference type="GO" id="GO:0032259">
    <property type="term" value="P:methylation"/>
    <property type="evidence" value="ECO:0007669"/>
    <property type="project" value="UniProtKB-KW"/>
</dbReference>
<dbReference type="Gene3D" id="3.40.50.150">
    <property type="entry name" value="Vaccinia Virus protein VP39"/>
    <property type="match status" value="1"/>
</dbReference>
<keyword evidence="2" id="KW-0808">Transferase</keyword>
<organism evidence="6 7">
    <name type="scientific">Mycolicibacterium confluentis</name>
    <dbReference type="NCBI Taxonomy" id="28047"/>
    <lineage>
        <taxon>Bacteria</taxon>
        <taxon>Bacillati</taxon>
        <taxon>Actinomycetota</taxon>
        <taxon>Actinomycetes</taxon>
        <taxon>Mycobacteriales</taxon>
        <taxon>Mycobacteriaceae</taxon>
        <taxon>Mycolicibacterium</taxon>
    </lineage>
</organism>
<dbReference type="Pfam" id="PF13649">
    <property type="entry name" value="Methyltransf_25"/>
    <property type="match status" value="1"/>
</dbReference>
<dbReference type="GO" id="GO:0008168">
    <property type="term" value="F:methyltransferase activity"/>
    <property type="evidence" value="ECO:0007669"/>
    <property type="project" value="UniProtKB-KW"/>
</dbReference>
<keyword evidence="1" id="KW-0489">Methyltransferase</keyword>
<evidence type="ECO:0000256" key="3">
    <source>
        <dbReference type="ARBA" id="ARBA00022691"/>
    </source>
</evidence>
<evidence type="ECO:0000313" key="6">
    <source>
        <dbReference type="EMBL" id="BBZ31465.1"/>
    </source>
</evidence>
<dbReference type="Proteomes" id="UP000466931">
    <property type="component" value="Chromosome"/>
</dbReference>
<dbReference type="CDD" id="cd02440">
    <property type="entry name" value="AdoMet_MTases"/>
    <property type="match status" value="1"/>
</dbReference>
<gene>
    <name evidence="6" type="ORF">MCNF_00700</name>
</gene>
<keyword evidence="7" id="KW-1185">Reference proteome</keyword>
<feature type="region of interest" description="Disordered" evidence="4">
    <location>
        <begin position="1"/>
        <end position="20"/>
    </location>
</feature>
<evidence type="ECO:0000256" key="2">
    <source>
        <dbReference type="ARBA" id="ARBA00022679"/>
    </source>
</evidence>
<dbReference type="PANTHER" id="PTHR43464:SF19">
    <property type="entry name" value="UBIQUINONE BIOSYNTHESIS O-METHYLTRANSFERASE, MITOCHONDRIAL"/>
    <property type="match status" value="1"/>
</dbReference>
<dbReference type="InterPro" id="IPR041698">
    <property type="entry name" value="Methyltransf_25"/>
</dbReference>
<proteinExistence type="predicted"/>
<dbReference type="AlphaFoldDB" id="A0A7I7XQK3"/>
<name>A0A7I7XQK3_9MYCO</name>
<evidence type="ECO:0000256" key="1">
    <source>
        <dbReference type="ARBA" id="ARBA00022603"/>
    </source>
</evidence>
<evidence type="ECO:0000256" key="4">
    <source>
        <dbReference type="SAM" id="MobiDB-lite"/>
    </source>
</evidence>
<dbReference type="SUPFAM" id="SSF53335">
    <property type="entry name" value="S-adenosyl-L-methionine-dependent methyltransferases"/>
    <property type="match status" value="1"/>
</dbReference>
<accession>A0A7I7XQK3</accession>
<feature type="domain" description="Methyltransferase" evidence="5">
    <location>
        <begin position="58"/>
        <end position="150"/>
    </location>
</feature>
<dbReference type="PANTHER" id="PTHR43464">
    <property type="entry name" value="METHYLTRANSFERASE"/>
    <property type="match status" value="1"/>
</dbReference>
<evidence type="ECO:0000259" key="5">
    <source>
        <dbReference type="Pfam" id="PF13649"/>
    </source>
</evidence>
<dbReference type="InterPro" id="IPR029063">
    <property type="entry name" value="SAM-dependent_MTases_sf"/>
</dbReference>
<reference evidence="6" key="2">
    <citation type="submission" date="2020-02" db="EMBL/GenBank/DDBJ databases">
        <authorList>
            <person name="Matsumoto Y."/>
            <person name="Motooka D."/>
            <person name="Nakamura S."/>
        </authorList>
    </citation>
    <scope>NUCLEOTIDE SEQUENCE</scope>
    <source>
        <strain evidence="6">JCM 13671</strain>
    </source>
</reference>
<protein>
    <recommendedName>
        <fullName evidence="5">Methyltransferase domain-containing protein</fullName>
    </recommendedName>
</protein>
<dbReference type="EMBL" id="AP022612">
    <property type="protein sequence ID" value="BBZ31465.1"/>
    <property type="molecule type" value="Genomic_DNA"/>
</dbReference>
<sequence>MHAERGEDSRMTRWQGTDAPRGDDYDARWRSLAASGQNVHGEADLVESLLREYGGSRVLDAGCGTGRVAIELARRGFSTVGVDADPGMLAGAREKAPDLPWLEADLAGLDGHLDELFDLVLLAGNVMIFVAPHTEPTVLRQLSARLMPGGLLLAGFQIKPDRVSLADYDEYAQSAGLQAVARWATWDRAPYEGGAYAVSLHRRTDQAVSAHSSSQAKLRR</sequence>